<dbReference type="Pfam" id="PF18566">
    <property type="entry name" value="Ldi"/>
    <property type="match status" value="2"/>
</dbReference>
<dbReference type="EMBL" id="CDMC01000027">
    <property type="protein sequence ID" value="CEL11543.1"/>
    <property type="molecule type" value="Genomic_DNA"/>
</dbReference>
<dbReference type="AlphaFoldDB" id="A0A0U5GJI0"/>
<name>A0A0U5GJI0_ASPCI</name>
<evidence type="ECO:0000259" key="1">
    <source>
        <dbReference type="Pfam" id="PF18566"/>
    </source>
</evidence>
<accession>A0A0U5GJI0</accession>
<dbReference type="Proteomes" id="UP000054771">
    <property type="component" value="Unassembled WGS sequence"/>
</dbReference>
<protein>
    <recommendedName>
        <fullName evidence="1">Linalool dehydratase/isomerase domain-containing protein</fullName>
    </recommendedName>
</protein>
<feature type="domain" description="Linalool dehydratase/isomerase" evidence="1">
    <location>
        <begin position="118"/>
        <end position="184"/>
    </location>
</feature>
<organism evidence="2 3">
    <name type="scientific">Aspergillus calidoustus</name>
    <dbReference type="NCBI Taxonomy" id="454130"/>
    <lineage>
        <taxon>Eukaryota</taxon>
        <taxon>Fungi</taxon>
        <taxon>Dikarya</taxon>
        <taxon>Ascomycota</taxon>
        <taxon>Pezizomycotina</taxon>
        <taxon>Eurotiomycetes</taxon>
        <taxon>Eurotiomycetidae</taxon>
        <taxon>Eurotiales</taxon>
        <taxon>Aspergillaceae</taxon>
        <taxon>Aspergillus</taxon>
        <taxon>Aspergillus subgen. Nidulantes</taxon>
    </lineage>
</organism>
<keyword evidence="3" id="KW-1185">Reference proteome</keyword>
<evidence type="ECO:0000313" key="3">
    <source>
        <dbReference type="Proteomes" id="UP000054771"/>
    </source>
</evidence>
<proteinExistence type="predicted"/>
<dbReference type="STRING" id="454130.A0A0U5GJI0"/>
<feature type="domain" description="Linalool dehydratase/isomerase" evidence="1">
    <location>
        <begin position="1"/>
        <end position="42"/>
    </location>
</feature>
<gene>
    <name evidence="2" type="ORF">ASPCAL14644</name>
</gene>
<sequence length="224" mass="25487">MYSGHLLLMVSLYRMLFNDDKYNEENALSFTWNPIFWGMGPENIFIVCNQFLIIAMKYNDSRDGTNVVKEVLSKYSAAWKEKGMMGDNGLFISCPITFALRDLIAKEHDLSPDYPATITQAREIAANTPTKPEPPFPRPVFGYILLSASELGDDDGRTLRGLLNHVDRFFNPTWQDGGLYYPVNPRQADDDGKWTEVEPFTGNSAVAYARLNVRGGQRKMWEEP</sequence>
<reference evidence="3" key="1">
    <citation type="journal article" date="2016" name="Genome Announc.">
        <title>Draft genome sequences of fungus Aspergillus calidoustus.</title>
        <authorList>
            <person name="Horn F."/>
            <person name="Linde J."/>
            <person name="Mattern D.J."/>
            <person name="Walther G."/>
            <person name="Guthke R."/>
            <person name="Scherlach K."/>
            <person name="Martin K."/>
            <person name="Brakhage A.A."/>
            <person name="Petzke L."/>
            <person name="Valiante V."/>
        </authorList>
    </citation>
    <scope>NUCLEOTIDE SEQUENCE [LARGE SCALE GENOMIC DNA]</scope>
    <source>
        <strain evidence="3">SF006504</strain>
    </source>
</reference>
<evidence type="ECO:0000313" key="2">
    <source>
        <dbReference type="EMBL" id="CEL11543.1"/>
    </source>
</evidence>
<dbReference type="InterPro" id="IPR041411">
    <property type="entry name" value="Ldi"/>
</dbReference>
<dbReference type="OrthoDB" id="9979195at2759"/>